<accession>A0A978W5Y8</accession>
<dbReference type="PANTHER" id="PTHR21198:SF7">
    <property type="entry name" value="ASPARTATE-GLUTAMATE RACEMASE FAMILY"/>
    <property type="match status" value="1"/>
</dbReference>
<reference evidence="2" key="1">
    <citation type="journal article" date="2021" name="Front. Plant Sci.">
        <title>Chromosome-Scale Genome Assembly for Chinese Sour Jujube and Insights Into Its Genome Evolution and Domestication Signature.</title>
        <authorList>
            <person name="Shen L.-Y."/>
            <person name="Luo H."/>
            <person name="Wang X.-L."/>
            <person name="Wang X.-M."/>
            <person name="Qiu X.-J."/>
            <person name="Liu H."/>
            <person name="Zhou S.-S."/>
            <person name="Jia K.-H."/>
            <person name="Nie S."/>
            <person name="Bao Y.-T."/>
            <person name="Zhang R.-G."/>
            <person name="Yun Q.-Z."/>
            <person name="Chai Y.-H."/>
            <person name="Lu J.-Y."/>
            <person name="Li Y."/>
            <person name="Zhao S.-W."/>
            <person name="Mao J.-F."/>
            <person name="Jia S.-G."/>
            <person name="Mao Y.-M."/>
        </authorList>
    </citation>
    <scope>NUCLEOTIDE SEQUENCE</scope>
    <source>
        <strain evidence="2">AT0</strain>
        <tissue evidence="2">Leaf</tissue>
    </source>
</reference>
<organism evidence="2 3">
    <name type="scientific">Ziziphus jujuba var. spinosa</name>
    <dbReference type="NCBI Taxonomy" id="714518"/>
    <lineage>
        <taxon>Eukaryota</taxon>
        <taxon>Viridiplantae</taxon>
        <taxon>Streptophyta</taxon>
        <taxon>Embryophyta</taxon>
        <taxon>Tracheophyta</taxon>
        <taxon>Spermatophyta</taxon>
        <taxon>Magnoliopsida</taxon>
        <taxon>eudicotyledons</taxon>
        <taxon>Gunneridae</taxon>
        <taxon>Pentapetalae</taxon>
        <taxon>rosids</taxon>
        <taxon>fabids</taxon>
        <taxon>Rosales</taxon>
        <taxon>Rhamnaceae</taxon>
        <taxon>Paliureae</taxon>
        <taxon>Ziziphus</taxon>
    </lineage>
</organism>
<dbReference type="SUPFAM" id="SSF53681">
    <property type="entry name" value="Aspartate/glutamate racemase"/>
    <property type="match status" value="2"/>
</dbReference>
<dbReference type="InterPro" id="IPR001920">
    <property type="entry name" value="Asp/Glu_race"/>
</dbReference>
<evidence type="ECO:0008006" key="4">
    <source>
        <dbReference type="Google" id="ProtNLM"/>
    </source>
</evidence>
<dbReference type="PANTHER" id="PTHR21198">
    <property type="entry name" value="GLUTAMATE RACEMASE"/>
    <property type="match status" value="1"/>
</dbReference>
<dbReference type="Gene3D" id="3.40.50.1860">
    <property type="match status" value="2"/>
</dbReference>
<sequence length="355" mass="38974">MFDGSVLMPFHASNYPPHKLGSMNRHRTLSKTRLNPVLAIPPSPILLHTDESGNYPESSKGSSSILASTHNDSGNSLLGLANTVGIIGGMSVDSTLKFLRKVVQRSSKQESSVPFVLCSDPVLNKELSLHERSFLPSLSSKSEITPMDPTPIVENLRSKRTYLENSGARCLVMPCHVSHSWHEEISKGCSVPFFHMGECVAKQLKEAKLRPLEAGSPLRIGVLATIATLTAGFYQEKLQNEVICSVAHVFDGFRLTFLGKFRGFEVVLPDKATMEHTVIPAIEAINRKDIEGARNLLRIALQVLLVRAVNSVILASDEMRDLLPQEDPLLKKCIDPMDALAWSTIKWAQSVGKGT</sequence>
<evidence type="ECO:0000256" key="1">
    <source>
        <dbReference type="ARBA" id="ARBA00023235"/>
    </source>
</evidence>
<evidence type="ECO:0000313" key="3">
    <source>
        <dbReference type="Proteomes" id="UP000813462"/>
    </source>
</evidence>
<dbReference type="Pfam" id="PF01177">
    <property type="entry name" value="Asp_Glu_race"/>
    <property type="match status" value="1"/>
</dbReference>
<dbReference type="AlphaFoldDB" id="A0A978W5Y8"/>
<name>A0A978W5Y8_ZIZJJ</name>
<keyword evidence="1" id="KW-0413">Isomerase</keyword>
<evidence type="ECO:0000313" key="2">
    <source>
        <dbReference type="EMBL" id="KAH7547372.1"/>
    </source>
</evidence>
<comment type="caution">
    <text evidence="2">The sequence shown here is derived from an EMBL/GenBank/DDBJ whole genome shotgun (WGS) entry which is preliminary data.</text>
</comment>
<gene>
    <name evidence="2" type="ORF">FEM48_Zijuj01G0302700</name>
</gene>
<proteinExistence type="predicted"/>
<dbReference type="GO" id="GO:0047661">
    <property type="term" value="F:amino-acid racemase activity"/>
    <property type="evidence" value="ECO:0007669"/>
    <property type="project" value="InterPro"/>
</dbReference>
<dbReference type="Proteomes" id="UP000813462">
    <property type="component" value="Unassembled WGS sequence"/>
</dbReference>
<protein>
    <recommendedName>
        <fullName evidence="4">Aspartate racemase</fullName>
    </recommendedName>
</protein>
<dbReference type="InterPro" id="IPR015942">
    <property type="entry name" value="Asp/Glu/hydantoin_racemase"/>
</dbReference>
<dbReference type="EMBL" id="JAEACU010000001">
    <property type="protein sequence ID" value="KAH7547372.1"/>
    <property type="molecule type" value="Genomic_DNA"/>
</dbReference>